<dbReference type="GO" id="GO:0034058">
    <property type="term" value="P:endosomal vesicle fusion"/>
    <property type="evidence" value="ECO:0007669"/>
    <property type="project" value="TreeGrafter"/>
</dbReference>
<dbReference type="SUPFAM" id="SSF50978">
    <property type="entry name" value="WD40 repeat-like"/>
    <property type="match status" value="1"/>
</dbReference>
<dbReference type="Pfam" id="PF23411">
    <property type="entry name" value="Beta-prop_Vps41"/>
    <property type="match status" value="2"/>
</dbReference>
<evidence type="ECO:0000313" key="4">
    <source>
        <dbReference type="EMBL" id="URD99438.1"/>
    </source>
</evidence>
<evidence type="ECO:0000256" key="2">
    <source>
        <dbReference type="SAM" id="MobiDB-lite"/>
    </source>
</evidence>
<dbReference type="InterPro" id="IPR001680">
    <property type="entry name" value="WD40_rpt"/>
</dbReference>
<protein>
    <submittedName>
        <fullName evidence="4">CLH</fullName>
    </submittedName>
</protein>
<dbReference type="GO" id="GO:0006623">
    <property type="term" value="P:protein targeting to vacuole"/>
    <property type="evidence" value="ECO:0007669"/>
    <property type="project" value="InterPro"/>
</dbReference>
<keyword evidence="1" id="KW-0853">WD repeat</keyword>
<dbReference type="InterPro" id="IPR045111">
    <property type="entry name" value="Vps41/Vps8"/>
</dbReference>
<feature type="region of interest" description="Disordered" evidence="2">
    <location>
        <begin position="1"/>
        <end position="27"/>
    </location>
</feature>
<organism evidence="4 5">
    <name type="scientific">Musa troglodytarum</name>
    <name type="common">fe'i banana</name>
    <dbReference type="NCBI Taxonomy" id="320322"/>
    <lineage>
        <taxon>Eukaryota</taxon>
        <taxon>Viridiplantae</taxon>
        <taxon>Streptophyta</taxon>
        <taxon>Embryophyta</taxon>
        <taxon>Tracheophyta</taxon>
        <taxon>Spermatophyta</taxon>
        <taxon>Magnoliopsida</taxon>
        <taxon>Liliopsida</taxon>
        <taxon>Zingiberales</taxon>
        <taxon>Musaceae</taxon>
        <taxon>Musa</taxon>
    </lineage>
</organism>
<dbReference type="PANTHER" id="PTHR12616:SF1">
    <property type="entry name" value="VACUOLAR PROTEIN SORTING-ASSOCIATED PROTEIN 41 HOMOLOG"/>
    <property type="match status" value="1"/>
</dbReference>
<dbReference type="GO" id="GO:0030897">
    <property type="term" value="C:HOPS complex"/>
    <property type="evidence" value="ECO:0007669"/>
    <property type="project" value="TreeGrafter"/>
</dbReference>
<dbReference type="EMBL" id="CP097506">
    <property type="protein sequence ID" value="URD99438.1"/>
    <property type="molecule type" value="Genomic_DNA"/>
</dbReference>
<sequence length="438" mass="48053">MASNDSLDNGIDGDDERQEDDDAEEKPRLKYQRLGGSVPSVLSNDAAASITVAERMIAPAPMTAPSISSISRAIRALLVCVFCNTWFNALKHQPLWVCPRGAQAAIEYAAHTATVNDISFDSDGEYVGSCSDDGSVVINGLFTDERLKFKYHHTMRTIALDPDFTRKTSRRFVAGGLAGQLILNMKNWLGYGKQVLHDGESPVHAIKWRTSLIAWANDAGDDAFLVIGGEHCVKIAAIKTNQFGGANELQRNISISHTRFVDIVASFQTSYQISGIAPFGDTLVVLAYILDEQNGEKSLVAIYHLARFIMFGTAQRPEVHIVTWKNGELMADALPIHGSEHYKSKDYALAHSPFSGSSYAGGQWAAGDEPLYYIVSPKDVVIARPRDVEDHILWLLQHGWHEKALAAVEAGQGRTGLLDEIHKFSEMNSFKGCECSTP</sequence>
<gene>
    <name evidence="4" type="ORF">MUK42_37144</name>
</gene>
<feature type="compositionally biased region" description="Acidic residues" evidence="2">
    <location>
        <begin position="11"/>
        <end position="24"/>
    </location>
</feature>
<evidence type="ECO:0000256" key="1">
    <source>
        <dbReference type="PROSITE-ProRule" id="PRU00221"/>
    </source>
</evidence>
<dbReference type="OrthoDB" id="244107at2759"/>
<dbReference type="InterPro" id="IPR057780">
    <property type="entry name" value="Beta-prop_Vps41"/>
</dbReference>
<dbReference type="PROSITE" id="PS50082">
    <property type="entry name" value="WD_REPEATS_2"/>
    <property type="match status" value="1"/>
</dbReference>
<dbReference type="PANTHER" id="PTHR12616">
    <property type="entry name" value="VACUOLAR PROTEIN SORTING VPS41"/>
    <property type="match status" value="1"/>
</dbReference>
<reference evidence="4" key="1">
    <citation type="submission" date="2022-05" db="EMBL/GenBank/DDBJ databases">
        <title>The Musa troglodytarum L. genome provides insights into the mechanism of non-climacteric behaviour and enrichment of carotenoids.</title>
        <authorList>
            <person name="Wang J."/>
        </authorList>
    </citation>
    <scope>NUCLEOTIDE SEQUENCE</scope>
    <source>
        <tissue evidence="4">Leaf</tissue>
    </source>
</reference>
<keyword evidence="5" id="KW-1185">Reference proteome</keyword>
<feature type="domain" description="Vps41 beta-propeller" evidence="3">
    <location>
        <begin position="100"/>
        <end position="220"/>
    </location>
</feature>
<proteinExistence type="predicted"/>
<name>A0A9E7FT11_9LILI</name>
<dbReference type="Gene3D" id="2.130.10.10">
    <property type="entry name" value="YVTN repeat-like/Quinoprotein amine dehydrogenase"/>
    <property type="match status" value="1"/>
</dbReference>
<dbReference type="AlphaFoldDB" id="A0A9E7FT11"/>
<feature type="repeat" description="WD" evidence="1">
    <location>
        <begin position="108"/>
        <end position="138"/>
    </location>
</feature>
<feature type="domain" description="Vps41 beta-propeller" evidence="3">
    <location>
        <begin position="222"/>
        <end position="384"/>
    </location>
</feature>
<dbReference type="InterPro" id="IPR015943">
    <property type="entry name" value="WD40/YVTN_repeat-like_dom_sf"/>
</dbReference>
<evidence type="ECO:0000313" key="5">
    <source>
        <dbReference type="Proteomes" id="UP001055439"/>
    </source>
</evidence>
<dbReference type="InterPro" id="IPR036322">
    <property type="entry name" value="WD40_repeat_dom_sf"/>
</dbReference>
<dbReference type="GO" id="GO:0016236">
    <property type="term" value="P:macroautophagy"/>
    <property type="evidence" value="ECO:0007669"/>
    <property type="project" value="TreeGrafter"/>
</dbReference>
<dbReference type="GO" id="GO:0005770">
    <property type="term" value="C:late endosome"/>
    <property type="evidence" value="ECO:0007669"/>
    <property type="project" value="TreeGrafter"/>
</dbReference>
<dbReference type="GO" id="GO:0009267">
    <property type="term" value="P:cellular response to starvation"/>
    <property type="evidence" value="ECO:0007669"/>
    <property type="project" value="TreeGrafter"/>
</dbReference>
<accession>A0A9E7FT11</accession>
<dbReference type="Proteomes" id="UP001055439">
    <property type="component" value="Chromosome 4"/>
</dbReference>
<evidence type="ECO:0000259" key="3">
    <source>
        <dbReference type="Pfam" id="PF23411"/>
    </source>
</evidence>